<organism evidence="2 3">
    <name type="scientific">Caulifigura coniformis</name>
    <dbReference type="NCBI Taxonomy" id="2527983"/>
    <lineage>
        <taxon>Bacteria</taxon>
        <taxon>Pseudomonadati</taxon>
        <taxon>Planctomycetota</taxon>
        <taxon>Planctomycetia</taxon>
        <taxon>Planctomycetales</taxon>
        <taxon>Planctomycetaceae</taxon>
        <taxon>Caulifigura</taxon>
    </lineage>
</organism>
<dbReference type="AlphaFoldDB" id="A0A517S8R6"/>
<keyword evidence="3" id="KW-1185">Reference proteome</keyword>
<sequence precursor="true">MFTGRLMVAVGFLIANFSSLLPADEPAPPANPGSSLEKSAQFTRPELIAIAWASPRPETEQPAPGPVVAWRPDGSPLPAEEVAAITKELPGFGAPEFVESEGLHPLHLVFRIDARATNSQRLTPGLVVGTARVETLAAQEGSSAGRLALAQLVPSQKAVAKWPSEISVEVRVPIEEGDVFKSVSPLPDAPVDVAPGVRLYWTRAAAESPSGRKILPAVALSIDRSQTDLVEYDFFTHLKDGTTESFNASQPTPTHDVRISHPLESRDVVEKIDLWRLRYRRERYDRLPVFPDRIGK</sequence>
<proteinExistence type="predicted"/>
<evidence type="ECO:0000313" key="2">
    <source>
        <dbReference type="EMBL" id="QDT52527.1"/>
    </source>
</evidence>
<dbReference type="KEGG" id="ccos:Pan44_05390"/>
<evidence type="ECO:0000313" key="3">
    <source>
        <dbReference type="Proteomes" id="UP000315700"/>
    </source>
</evidence>
<reference evidence="2 3" key="1">
    <citation type="submission" date="2019-02" db="EMBL/GenBank/DDBJ databases">
        <title>Deep-cultivation of Planctomycetes and their phenomic and genomic characterization uncovers novel biology.</title>
        <authorList>
            <person name="Wiegand S."/>
            <person name="Jogler M."/>
            <person name="Boedeker C."/>
            <person name="Pinto D."/>
            <person name="Vollmers J."/>
            <person name="Rivas-Marin E."/>
            <person name="Kohn T."/>
            <person name="Peeters S.H."/>
            <person name="Heuer A."/>
            <person name="Rast P."/>
            <person name="Oberbeckmann S."/>
            <person name="Bunk B."/>
            <person name="Jeske O."/>
            <person name="Meyerdierks A."/>
            <person name="Storesund J.E."/>
            <person name="Kallscheuer N."/>
            <person name="Luecker S."/>
            <person name="Lage O.M."/>
            <person name="Pohl T."/>
            <person name="Merkel B.J."/>
            <person name="Hornburger P."/>
            <person name="Mueller R.-W."/>
            <person name="Bruemmer F."/>
            <person name="Labrenz M."/>
            <person name="Spormann A.M."/>
            <person name="Op den Camp H."/>
            <person name="Overmann J."/>
            <person name="Amann R."/>
            <person name="Jetten M.S.M."/>
            <person name="Mascher T."/>
            <person name="Medema M.H."/>
            <person name="Devos D.P."/>
            <person name="Kaster A.-K."/>
            <person name="Ovreas L."/>
            <person name="Rohde M."/>
            <person name="Galperin M.Y."/>
            <person name="Jogler C."/>
        </authorList>
    </citation>
    <scope>NUCLEOTIDE SEQUENCE [LARGE SCALE GENOMIC DNA]</scope>
    <source>
        <strain evidence="2 3">Pan44</strain>
    </source>
</reference>
<dbReference type="InParanoid" id="A0A517S8R6"/>
<protein>
    <submittedName>
        <fullName evidence="2">Uncharacterized protein</fullName>
    </submittedName>
</protein>
<dbReference type="Proteomes" id="UP000315700">
    <property type="component" value="Chromosome"/>
</dbReference>
<dbReference type="EMBL" id="CP036271">
    <property type="protein sequence ID" value="QDT52527.1"/>
    <property type="molecule type" value="Genomic_DNA"/>
</dbReference>
<accession>A0A517S8R6</accession>
<feature type="chain" id="PRO_5021700759" evidence="1">
    <location>
        <begin position="24"/>
        <end position="296"/>
    </location>
</feature>
<gene>
    <name evidence="2" type="ORF">Pan44_05390</name>
</gene>
<evidence type="ECO:0000256" key="1">
    <source>
        <dbReference type="SAM" id="SignalP"/>
    </source>
</evidence>
<name>A0A517S8R6_9PLAN</name>
<keyword evidence="1" id="KW-0732">Signal</keyword>
<feature type="signal peptide" evidence="1">
    <location>
        <begin position="1"/>
        <end position="23"/>
    </location>
</feature>